<sequence length="365" mass="40958">MSSAKRGDKMLSKRQIIVLKAIIDAYSQSEEPIGSKSILKLTGLEASSATIRNDMAKLEKLDLIKKMHSSSGRVPTEAGYRFYINYILPKNGGIIDSGLSEAENEKVSEIFKSPYLALDEIVNRSTELLAELTNYVAISLGPDAYHYHLAGFRFVPVTSRQVMLVLVTEEGTVETQIYRLPDSVSMEALEDMANIINRDLIGLSLPSVLVRLKSNYMSYFDESIRRLLYEGSMIEDLLKKMDASRVFVKGKANLYNHLYQSDAYQQVENLNRLFANPNLLDTLIDPGDQGIQVKVGKDMQADGLNHLSIMATNFVGGNNDQQTISVAILGPENMSYLRMAQLFQGVRLQLNHYIDSYYKNDKEEG</sequence>
<dbReference type="Proteomes" id="UP000251923">
    <property type="component" value="Unassembled WGS sequence"/>
</dbReference>
<dbReference type="InterPro" id="IPR029016">
    <property type="entry name" value="GAF-like_dom_sf"/>
</dbReference>
<dbReference type="InterPro" id="IPR036390">
    <property type="entry name" value="WH_DNA-bd_sf"/>
</dbReference>
<evidence type="ECO:0000256" key="3">
    <source>
        <dbReference type="ARBA" id="ARBA00023016"/>
    </source>
</evidence>
<name>A0A329P5D0_9LACT</name>
<protein>
    <recommendedName>
        <fullName evidence="5">Heat-inducible transcription repressor HrcA</fullName>
    </recommendedName>
</protein>
<dbReference type="PANTHER" id="PTHR34824:SF1">
    <property type="entry name" value="HEAT-INDUCIBLE TRANSCRIPTION REPRESSOR HRCA"/>
    <property type="match status" value="1"/>
</dbReference>
<dbReference type="Gene3D" id="3.30.390.60">
    <property type="entry name" value="Heat-inducible transcription repressor hrca homolog, domain 3"/>
    <property type="match status" value="1"/>
</dbReference>
<dbReference type="SUPFAM" id="SSF46785">
    <property type="entry name" value="Winged helix' DNA-binding domain"/>
    <property type="match status" value="1"/>
</dbReference>
<dbReference type="Gene3D" id="3.30.450.40">
    <property type="match status" value="1"/>
</dbReference>
<organism evidence="8 9">
    <name type="scientific">Aerococcus urinae</name>
    <dbReference type="NCBI Taxonomy" id="1376"/>
    <lineage>
        <taxon>Bacteria</taxon>
        <taxon>Bacillati</taxon>
        <taxon>Bacillota</taxon>
        <taxon>Bacilli</taxon>
        <taxon>Lactobacillales</taxon>
        <taxon>Aerococcaceae</taxon>
        <taxon>Aerococcus</taxon>
    </lineage>
</organism>
<dbReference type="PIRSF" id="PIRSF005485">
    <property type="entry name" value="HrcA"/>
    <property type="match status" value="1"/>
</dbReference>
<dbReference type="InterPro" id="IPR023120">
    <property type="entry name" value="WHTH_transcript_rep_HrcA_IDD"/>
</dbReference>
<evidence type="ECO:0000259" key="6">
    <source>
        <dbReference type="Pfam" id="PF01628"/>
    </source>
</evidence>
<dbReference type="Gene3D" id="1.10.10.10">
    <property type="entry name" value="Winged helix-like DNA-binding domain superfamily/Winged helix DNA-binding domain"/>
    <property type="match status" value="1"/>
</dbReference>
<proteinExistence type="inferred from homology"/>
<dbReference type="InterPro" id="IPR036388">
    <property type="entry name" value="WH-like_DNA-bd_sf"/>
</dbReference>
<evidence type="ECO:0000256" key="2">
    <source>
        <dbReference type="ARBA" id="ARBA00023015"/>
    </source>
</evidence>
<dbReference type="SUPFAM" id="SSF55781">
    <property type="entry name" value="GAF domain-like"/>
    <property type="match status" value="1"/>
</dbReference>
<dbReference type="GO" id="GO:0003677">
    <property type="term" value="F:DNA binding"/>
    <property type="evidence" value="ECO:0007669"/>
    <property type="project" value="InterPro"/>
</dbReference>
<evidence type="ECO:0000256" key="5">
    <source>
        <dbReference type="HAMAP-Rule" id="MF_00081"/>
    </source>
</evidence>
<dbReference type="InterPro" id="IPR021153">
    <property type="entry name" value="HrcA_C"/>
</dbReference>
<keyword evidence="4 5" id="KW-0804">Transcription</keyword>
<dbReference type="HAMAP" id="MF_00081">
    <property type="entry name" value="HrcA"/>
    <property type="match status" value="1"/>
</dbReference>
<evidence type="ECO:0000259" key="7">
    <source>
        <dbReference type="Pfam" id="PF03444"/>
    </source>
</evidence>
<evidence type="ECO:0000256" key="1">
    <source>
        <dbReference type="ARBA" id="ARBA00022491"/>
    </source>
</evidence>
<dbReference type="EMBL" id="QMHM01000002">
    <property type="protein sequence ID" value="RAV81006.1"/>
    <property type="molecule type" value="Genomic_DNA"/>
</dbReference>
<keyword evidence="3 5" id="KW-0346">Stress response</keyword>
<feature type="domain" description="Winged helix-turn-helix transcription repressor HrcA DNA-binding" evidence="7">
    <location>
        <begin position="10"/>
        <end position="81"/>
    </location>
</feature>
<keyword evidence="1 5" id="KW-0678">Repressor</keyword>
<evidence type="ECO:0000313" key="8">
    <source>
        <dbReference type="EMBL" id="RAV81006.1"/>
    </source>
</evidence>
<accession>A0A329P5D0</accession>
<comment type="caution">
    <text evidence="8">The sequence shown here is derived from an EMBL/GenBank/DDBJ whole genome shotgun (WGS) entry which is preliminary data.</text>
</comment>
<comment type="function">
    <text evidence="5">Negative regulator of class I heat shock genes (grpE-dnaK-dnaJ and groELS operons). Prevents heat-shock induction of these operons.</text>
</comment>
<dbReference type="InterPro" id="IPR005104">
    <property type="entry name" value="WHTH_HrcA_DNA-bd"/>
</dbReference>
<dbReference type="PANTHER" id="PTHR34824">
    <property type="entry name" value="HEAT-INDUCIBLE TRANSCRIPTION REPRESSOR HRCA"/>
    <property type="match status" value="1"/>
</dbReference>
<dbReference type="NCBIfam" id="TIGR00331">
    <property type="entry name" value="hrcA"/>
    <property type="match status" value="1"/>
</dbReference>
<keyword evidence="2 5" id="KW-0805">Transcription regulation</keyword>
<feature type="domain" description="Heat-inducible transcription repressor HrcA C-terminal" evidence="6">
    <location>
        <begin position="119"/>
        <end position="339"/>
    </location>
</feature>
<reference evidence="8 9" key="1">
    <citation type="submission" date="2018-04" db="EMBL/GenBank/DDBJ databases">
        <title>Aerococcus urinae genomes.</title>
        <authorList>
            <person name="Hilt E."/>
            <person name="Gilbert N.M."/>
            <person name="Thomas-White K."/>
            <person name="Putonti C."/>
            <person name="Lewis A.L."/>
            <person name="Visck K.L."/>
            <person name="Wolfe A.J."/>
        </authorList>
    </citation>
    <scope>NUCLEOTIDE SEQUENCE [LARGE SCALE GENOMIC DNA]</scope>
    <source>
        <strain evidence="8 9">UMB7480</strain>
    </source>
</reference>
<dbReference type="GO" id="GO:0045892">
    <property type="term" value="P:negative regulation of DNA-templated transcription"/>
    <property type="evidence" value="ECO:0007669"/>
    <property type="project" value="UniProtKB-UniRule"/>
</dbReference>
<dbReference type="AlphaFoldDB" id="A0A329P5D0"/>
<dbReference type="Pfam" id="PF01628">
    <property type="entry name" value="HrcA"/>
    <property type="match status" value="1"/>
</dbReference>
<evidence type="ECO:0000256" key="4">
    <source>
        <dbReference type="ARBA" id="ARBA00023163"/>
    </source>
</evidence>
<evidence type="ECO:0000313" key="9">
    <source>
        <dbReference type="Proteomes" id="UP000251923"/>
    </source>
</evidence>
<dbReference type="Pfam" id="PF03444">
    <property type="entry name" value="WHD_HrcA"/>
    <property type="match status" value="1"/>
</dbReference>
<gene>
    <name evidence="5 8" type="primary">hrcA</name>
    <name evidence="8" type="ORF">DBT54_00970</name>
</gene>
<dbReference type="InterPro" id="IPR002571">
    <property type="entry name" value="HrcA"/>
</dbReference>
<comment type="similarity">
    <text evidence="5">Belongs to the HrcA family.</text>
</comment>